<sequence length="725" mass="83011">MPKNRGKGRAKARQKLQAKTTQTTPSVCQTLDEDEITRCTQPATHGNPTPNRCESHHRQYCTLTGAYKDASRTVDEILGPKNVLPTLSEVSRYNDYHSALEKARWVRRYVEAIREEKIGREIHHRRFFLKVDDGHKIRLKVLAKQMRKTVELLNEIQRRAFDLYVERHPESNLVDGLKRVSLSSSLPEAKNDLSTENVLKAVEDFVAAPTPGPSVRSRPEGGRSEAEDSKTTEDDVDLIEVEIRRQKEQLLYVLELLYSREATPHHEDKDIDLSIDIAHTALRQYAFRIIFYEPVLAIKAVDRVSFEDLILSSEFSLEDLARFFILFQKRLEIGLLWWKDSMMEALAVVHSGDRNRVANMGNPGERVPILDGWIFNSRQKKNMSNEGWWHLIKSLEPIPNNVENRFVRLCNDFDDMEAFLSFVAFDMIKTPTRFRDENPALDCRISRNTLSLSGIVVADMVSSHTLPFIAPSTHRANRRGFRTWAEVESRAYIFGAVRNEDHDLTKRFFDELKARPDLFYVITCSETDPPRKLETFGGPGDGTTELGQIQGRKFEAPVSLRYPNNSVDRGEWQIARPAADILYGTDPRCLGYLASLERGGEYAAGEFFRFKQFPVKYFVVMDVEPHRHAFHVFRAAAWAALRAQRLVHGEYSELEYARASDVLFQRVAKERLSWMPTGYGGWSTTSYEDYVQAGNANRPEEEGIHSVDDSVDPVNDSEGGDCRVC</sequence>
<evidence type="ECO:0000313" key="3">
    <source>
        <dbReference type="Proteomes" id="UP001383192"/>
    </source>
</evidence>
<evidence type="ECO:0000313" key="2">
    <source>
        <dbReference type="EMBL" id="KAK7036699.1"/>
    </source>
</evidence>
<feature type="region of interest" description="Disordered" evidence="1">
    <location>
        <begin position="209"/>
        <end position="234"/>
    </location>
</feature>
<keyword evidence="3" id="KW-1185">Reference proteome</keyword>
<comment type="caution">
    <text evidence="2">The sequence shown here is derived from an EMBL/GenBank/DDBJ whole genome shotgun (WGS) entry which is preliminary data.</text>
</comment>
<proteinExistence type="predicted"/>
<protein>
    <submittedName>
        <fullName evidence="2">Uncharacterized protein</fullName>
    </submittedName>
</protein>
<reference evidence="2 3" key="1">
    <citation type="submission" date="2024-01" db="EMBL/GenBank/DDBJ databases">
        <title>A draft genome for a cacao thread blight-causing isolate of Paramarasmius palmivorus.</title>
        <authorList>
            <person name="Baruah I.K."/>
            <person name="Bukari Y."/>
            <person name="Amoako-Attah I."/>
            <person name="Meinhardt L.W."/>
            <person name="Bailey B.A."/>
            <person name="Cohen S.P."/>
        </authorList>
    </citation>
    <scope>NUCLEOTIDE SEQUENCE [LARGE SCALE GENOMIC DNA]</scope>
    <source>
        <strain evidence="2 3">GH-12</strain>
    </source>
</reference>
<feature type="compositionally biased region" description="Basic and acidic residues" evidence="1">
    <location>
        <begin position="217"/>
        <end position="233"/>
    </location>
</feature>
<feature type="region of interest" description="Disordered" evidence="1">
    <location>
        <begin position="1"/>
        <end position="25"/>
    </location>
</feature>
<dbReference type="EMBL" id="JAYKXP010000049">
    <property type="protein sequence ID" value="KAK7036699.1"/>
    <property type="molecule type" value="Genomic_DNA"/>
</dbReference>
<feature type="compositionally biased region" description="Basic residues" evidence="1">
    <location>
        <begin position="1"/>
        <end position="16"/>
    </location>
</feature>
<evidence type="ECO:0000256" key="1">
    <source>
        <dbReference type="SAM" id="MobiDB-lite"/>
    </source>
</evidence>
<feature type="region of interest" description="Disordered" evidence="1">
    <location>
        <begin position="698"/>
        <end position="725"/>
    </location>
</feature>
<name>A0AAW0CCH2_9AGAR</name>
<dbReference type="AlphaFoldDB" id="A0AAW0CCH2"/>
<gene>
    <name evidence="2" type="ORF">VNI00_011364</name>
</gene>
<feature type="compositionally biased region" description="Basic and acidic residues" evidence="1">
    <location>
        <begin position="698"/>
        <end position="708"/>
    </location>
</feature>
<accession>A0AAW0CCH2</accession>
<organism evidence="2 3">
    <name type="scientific">Paramarasmius palmivorus</name>
    <dbReference type="NCBI Taxonomy" id="297713"/>
    <lineage>
        <taxon>Eukaryota</taxon>
        <taxon>Fungi</taxon>
        <taxon>Dikarya</taxon>
        <taxon>Basidiomycota</taxon>
        <taxon>Agaricomycotina</taxon>
        <taxon>Agaricomycetes</taxon>
        <taxon>Agaricomycetidae</taxon>
        <taxon>Agaricales</taxon>
        <taxon>Marasmiineae</taxon>
        <taxon>Marasmiaceae</taxon>
        <taxon>Paramarasmius</taxon>
    </lineage>
</organism>
<dbReference type="Proteomes" id="UP001383192">
    <property type="component" value="Unassembled WGS sequence"/>
</dbReference>